<comment type="subcellular location">
    <subcellularLocation>
        <location evidence="1 3">Nucleus</location>
    </subcellularLocation>
</comment>
<dbReference type="InterPro" id="IPR003822">
    <property type="entry name" value="PAH"/>
</dbReference>
<keyword evidence="6" id="KW-1185">Reference proteome</keyword>
<evidence type="ECO:0000256" key="3">
    <source>
        <dbReference type="PROSITE-ProRule" id="PRU00810"/>
    </source>
</evidence>
<gene>
    <name evidence="5" type="ORF">URODEC1_LOCUS74892</name>
</gene>
<dbReference type="InterPro" id="IPR036600">
    <property type="entry name" value="PAH_sf"/>
</dbReference>
<accession>A0ABC9CE60</accession>
<evidence type="ECO:0000313" key="6">
    <source>
        <dbReference type="Proteomes" id="UP001497457"/>
    </source>
</evidence>
<dbReference type="GO" id="GO:0005634">
    <property type="term" value="C:nucleus"/>
    <property type="evidence" value="ECO:0007669"/>
    <property type="project" value="UniProtKB-SubCell"/>
</dbReference>
<evidence type="ECO:0000256" key="4">
    <source>
        <dbReference type="SAM" id="MobiDB-lite"/>
    </source>
</evidence>
<dbReference type="SUPFAM" id="SSF47762">
    <property type="entry name" value="PAH2 domain"/>
    <property type="match status" value="1"/>
</dbReference>
<dbReference type="Pfam" id="PF02671">
    <property type="entry name" value="PAH"/>
    <property type="match status" value="1"/>
</dbReference>
<feature type="region of interest" description="Disordered" evidence="4">
    <location>
        <begin position="150"/>
        <end position="170"/>
    </location>
</feature>
<reference evidence="5 6" key="2">
    <citation type="submission" date="2024-10" db="EMBL/GenBank/DDBJ databases">
        <authorList>
            <person name="Ryan C."/>
        </authorList>
    </citation>
    <scope>NUCLEOTIDE SEQUENCE [LARGE SCALE GENOMIC DNA]</scope>
</reference>
<feature type="region of interest" description="Disordered" evidence="4">
    <location>
        <begin position="183"/>
        <end position="211"/>
    </location>
</feature>
<organism evidence="5 6">
    <name type="scientific">Urochloa decumbens</name>
    <dbReference type="NCBI Taxonomy" id="240449"/>
    <lineage>
        <taxon>Eukaryota</taxon>
        <taxon>Viridiplantae</taxon>
        <taxon>Streptophyta</taxon>
        <taxon>Embryophyta</taxon>
        <taxon>Tracheophyta</taxon>
        <taxon>Spermatophyta</taxon>
        <taxon>Magnoliopsida</taxon>
        <taxon>Liliopsida</taxon>
        <taxon>Poales</taxon>
        <taxon>Poaceae</taxon>
        <taxon>PACMAD clade</taxon>
        <taxon>Panicoideae</taxon>
        <taxon>Panicodae</taxon>
        <taxon>Paniceae</taxon>
        <taxon>Melinidinae</taxon>
        <taxon>Urochloa</taxon>
    </lineage>
</organism>
<name>A0ABC9CE60_9POAL</name>
<dbReference type="Gene3D" id="1.20.1160.11">
    <property type="entry name" value="Paired amphipathic helix"/>
    <property type="match status" value="1"/>
</dbReference>
<dbReference type="PROSITE" id="PS51477">
    <property type="entry name" value="PAH"/>
    <property type="match status" value="1"/>
</dbReference>
<evidence type="ECO:0000256" key="2">
    <source>
        <dbReference type="ARBA" id="ARBA00023242"/>
    </source>
</evidence>
<keyword evidence="2 3" id="KW-0539">Nucleus</keyword>
<dbReference type="Proteomes" id="UP001497457">
    <property type="component" value="Chromosome 3rd"/>
</dbReference>
<sequence length="377" mass="41764">MAQQPPERYPVEEVTATVDVLSEIHDRLAYNHVNREAFSTLLTDFANGAITDARHVLARAEQLFQGHPHLVALFYGLVDPARQAARFLERVEKAMGREGYDRFLAELYNVDAERSLDAHQVYEAFRELFGKEHDDLLWGFVHFLPSKYGGSRADAPGRSRPSRAKKPRVDDAAAACYADAAADGSSRAKKPRAGNGKSRRAPTGGAMKGSVRVAPAPAAARKAGAKAEAAAREAEAKAAEVRRFRKSWEFETYCSELDAAMTRAVVLHGERAHGGASGPAVGRRRAAASLEEMFPRPESRAHLAKMYGGSWGNMRERLEHGGSRTAFALEAIVERLQRKYAEAVEEARRRRDPARVAQRLAELVRDRVHEERERQGA</sequence>
<reference evidence="6" key="1">
    <citation type="submission" date="2024-06" db="EMBL/GenBank/DDBJ databases">
        <authorList>
            <person name="Ryan C."/>
        </authorList>
    </citation>
    <scope>NUCLEOTIDE SEQUENCE [LARGE SCALE GENOMIC DNA]</scope>
</reference>
<dbReference type="AlphaFoldDB" id="A0ABC9CE60"/>
<protein>
    <submittedName>
        <fullName evidence="5">Uncharacterized protein</fullName>
    </submittedName>
</protein>
<dbReference type="EMBL" id="OZ075113">
    <property type="protein sequence ID" value="CAL5019652.1"/>
    <property type="molecule type" value="Genomic_DNA"/>
</dbReference>
<proteinExistence type="predicted"/>
<evidence type="ECO:0000313" key="5">
    <source>
        <dbReference type="EMBL" id="CAL5019652.1"/>
    </source>
</evidence>
<feature type="compositionally biased region" description="Basic residues" evidence="4">
    <location>
        <begin position="187"/>
        <end position="200"/>
    </location>
</feature>
<evidence type="ECO:0000256" key="1">
    <source>
        <dbReference type="ARBA" id="ARBA00004123"/>
    </source>
</evidence>